<dbReference type="PROSITE" id="PS50021">
    <property type="entry name" value="CH"/>
    <property type="match status" value="1"/>
</dbReference>
<comment type="similarity">
    <text evidence="6">Belongs to the CAMSAP1 family.</text>
</comment>
<evidence type="ECO:0000256" key="5">
    <source>
        <dbReference type="ARBA" id="ARBA00023212"/>
    </source>
</evidence>
<dbReference type="PROSITE" id="PS51508">
    <property type="entry name" value="CKK"/>
    <property type="match status" value="1"/>
</dbReference>
<dbReference type="Pfam" id="PF25532">
    <property type="entry name" value="CH_CAMSAP2_N"/>
    <property type="match status" value="1"/>
</dbReference>
<dbReference type="InterPro" id="IPR038209">
    <property type="entry name" value="CKK_dom_sf"/>
</dbReference>
<evidence type="ECO:0000256" key="4">
    <source>
        <dbReference type="ARBA" id="ARBA00023054"/>
    </source>
</evidence>
<feature type="compositionally biased region" description="Pro residues" evidence="8">
    <location>
        <begin position="758"/>
        <end position="777"/>
    </location>
</feature>
<evidence type="ECO:0000313" key="13">
    <source>
        <dbReference type="Proteomes" id="UP000274756"/>
    </source>
</evidence>
<comment type="subcellular location">
    <subcellularLocation>
        <location evidence="1">Cytoplasm</location>
        <location evidence="1">Cytoskeleton</location>
    </subcellularLocation>
</comment>
<reference evidence="14" key="1">
    <citation type="submission" date="2016-04" db="UniProtKB">
        <authorList>
            <consortium name="WormBaseParasite"/>
        </authorList>
    </citation>
    <scope>IDENTIFICATION</scope>
</reference>
<evidence type="ECO:0000259" key="9">
    <source>
        <dbReference type="PROSITE" id="PS50021"/>
    </source>
</evidence>
<dbReference type="PANTHER" id="PTHR21595">
    <property type="entry name" value="PATRONIN"/>
    <property type="match status" value="1"/>
</dbReference>
<dbReference type="Gene3D" id="3.10.20.360">
    <property type="entry name" value="CKK domain"/>
    <property type="match status" value="1"/>
</dbReference>
<dbReference type="Pfam" id="PF08683">
    <property type="entry name" value="CAMSAP_CKK"/>
    <property type="match status" value="1"/>
</dbReference>
<name>A0A158Q5D6_DRAME</name>
<dbReference type="InterPro" id="IPR032940">
    <property type="entry name" value="CAMSAP"/>
</dbReference>
<dbReference type="GO" id="GO:0005516">
    <property type="term" value="F:calmodulin binding"/>
    <property type="evidence" value="ECO:0007669"/>
    <property type="project" value="InterPro"/>
</dbReference>
<evidence type="ECO:0000256" key="2">
    <source>
        <dbReference type="ARBA" id="ARBA00022490"/>
    </source>
</evidence>
<proteinExistence type="inferred from homology"/>
<sequence length="1066" mass="121088">MRYFQGKLTASVKWLVGRVYGKSVPDLLQNPVRVNDDNTFHLVTAVITGLTNASLYSNAAAKIFKDHSLINKSHGVVLRVLANHSIPLMISGEESNINETMLSSVQPFNQPAHLALIDALMISHMRSIITIERVVDAVQKYTTVDKREEPMDSVDALLFWINKICMLVRDDMEKYQATSKNDGYNASVIVPEMEDLYEDMCDGACICAVIAFYRPNDLNLREICFSDPMGLADCQYNLTLLKRFCQTLPCNCFYFEIEDILYLHECLQPNVNALLADLFYHFEDVEGACAKTPVDPISSRRFINSAGIPGLRMHNVSSTRVQQKGKLAQPGMIRDPLRSGDSRRYTQNNRPSLCPNDTTNFCELGSFDLPSNVGSNLSTGGIYIRSDSMPAASIRLALEEKRREHEKRRYLQTNQSQSERVQMQKDAFFTLMQRLEKQGSEGRSRAMSEYGTPSAREIKSLKETVEGLQKQLQKMSIQQEHLTRQFDGQRRMTHATSQPSIHSGHLCILWHYFGYLHEVMQQPSLNPYSTLPHNMVRSGIIQPQHTYAMPYANANNLSQMDSLPGQIICHPSDEQQMYPLTQMQMPSSFAPVSSQRFIHAMADPSHIRQSEIDLNTYHFGQMASQVSCMLDTSSLATDSANSFRLHQNNASSSRLDPPLELNRNLTNWGLTYKAGHALRPQRRTWENETFVKSDMDLVNQPNVVPYVLNDQDQKPPPVSNELPIYDNAQPLVYQQQSLPQLCSAQQLNKRKGINEQKPPIPVHQPSPPKDPSSPPPVNILVQQRQSTTGGSQFITREMEAKREALLAKTLKRREQIEQKVEELEAKNAERRLAEIEKQEAAEQRKRERDLQRQKILEDYKRKKMEKDLEMNGSAHNGRGHTLKLFSKYVPKSNRSIIINALQYSVFPGAVWDKQRNEVLSELAKSDSKHLLLLFRDQKCRYLGAYSWDQQSDTTHRIHGRGPSICNETMMNLMFKYDSGAKAFTQIPTKHLSATIDGFTLRDQYVQGPKIPHSSSILRKTFFISFIILQLTGELGGTEIIVPTMSPKSVIKNGNGTNCVHVTEIAW</sequence>
<keyword evidence="2" id="KW-0963">Cytoplasm</keyword>
<evidence type="ECO:0000313" key="14">
    <source>
        <dbReference type="WBParaSite" id="DME_0000709001-mRNA-1"/>
    </source>
</evidence>
<keyword evidence="4 7" id="KW-0175">Coiled coil</keyword>
<feature type="region of interest" description="Disordered" evidence="8">
    <location>
        <begin position="324"/>
        <end position="352"/>
    </location>
</feature>
<dbReference type="InterPro" id="IPR014797">
    <property type="entry name" value="CKK_CAMSAP"/>
</dbReference>
<feature type="coiled-coil region" evidence="7">
    <location>
        <begin position="806"/>
        <end position="853"/>
    </location>
</feature>
<evidence type="ECO:0000259" key="10">
    <source>
        <dbReference type="PROSITE" id="PS51508"/>
    </source>
</evidence>
<organism evidence="12 14">
    <name type="scientific">Dracunculus medinensis</name>
    <name type="common">Guinea worm</name>
    <dbReference type="NCBI Taxonomy" id="318479"/>
    <lineage>
        <taxon>Eukaryota</taxon>
        <taxon>Metazoa</taxon>
        <taxon>Ecdysozoa</taxon>
        <taxon>Nematoda</taxon>
        <taxon>Chromadorea</taxon>
        <taxon>Rhabditida</taxon>
        <taxon>Spirurina</taxon>
        <taxon>Dracunculoidea</taxon>
        <taxon>Dracunculidae</taxon>
        <taxon>Dracunculus</taxon>
    </lineage>
</organism>
<evidence type="ECO:0000256" key="8">
    <source>
        <dbReference type="SAM" id="MobiDB-lite"/>
    </source>
</evidence>
<dbReference type="SUPFAM" id="SSF50346">
    <property type="entry name" value="PRC-barrel domain"/>
    <property type="match status" value="1"/>
</dbReference>
<dbReference type="InterPro" id="IPR058042">
    <property type="entry name" value="CAMSAP_N"/>
</dbReference>
<dbReference type="SUPFAM" id="SSF47576">
    <property type="entry name" value="Calponin-homology domain, CH-domain"/>
    <property type="match status" value="1"/>
</dbReference>
<feature type="domain" description="Calponin-homology (CH)" evidence="9">
    <location>
        <begin position="151"/>
        <end position="283"/>
    </location>
</feature>
<dbReference type="Proteomes" id="UP000274756">
    <property type="component" value="Unassembled WGS sequence"/>
</dbReference>
<dbReference type="SMART" id="SM01051">
    <property type="entry name" value="CAMSAP_CKK"/>
    <property type="match status" value="1"/>
</dbReference>
<evidence type="ECO:0000256" key="1">
    <source>
        <dbReference type="ARBA" id="ARBA00004245"/>
    </source>
</evidence>
<keyword evidence="5" id="KW-0206">Cytoskeleton</keyword>
<dbReference type="AlphaFoldDB" id="A0A158Q5D6"/>
<evidence type="ECO:0000256" key="3">
    <source>
        <dbReference type="ARBA" id="ARBA00022701"/>
    </source>
</evidence>
<dbReference type="WBParaSite" id="DME_0000709001-mRNA-1">
    <property type="protein sequence ID" value="DME_0000709001-mRNA-1"/>
    <property type="gene ID" value="DME_0000709001"/>
</dbReference>
<reference evidence="11 13" key="2">
    <citation type="submission" date="2018-11" db="EMBL/GenBank/DDBJ databases">
        <authorList>
            <consortium name="Pathogen Informatics"/>
        </authorList>
    </citation>
    <scope>NUCLEOTIDE SEQUENCE [LARGE SCALE GENOMIC DNA]</scope>
</reference>
<keyword evidence="3 6" id="KW-0493">Microtubule</keyword>
<dbReference type="Proteomes" id="UP000038040">
    <property type="component" value="Unplaced"/>
</dbReference>
<dbReference type="GO" id="GO:0031122">
    <property type="term" value="P:cytoplasmic microtubule organization"/>
    <property type="evidence" value="ECO:0007669"/>
    <property type="project" value="TreeGrafter"/>
</dbReference>
<feature type="compositionally biased region" description="Basic and acidic residues" evidence="8">
    <location>
        <begin position="335"/>
        <end position="344"/>
    </location>
</feature>
<gene>
    <name evidence="11" type="ORF">DME_LOCUS1616</name>
</gene>
<dbReference type="STRING" id="318479.A0A158Q5D6"/>
<dbReference type="InterPro" id="IPR036872">
    <property type="entry name" value="CH_dom_sf"/>
</dbReference>
<dbReference type="GO" id="GO:0051011">
    <property type="term" value="F:microtubule minus-end binding"/>
    <property type="evidence" value="ECO:0007669"/>
    <property type="project" value="TreeGrafter"/>
</dbReference>
<accession>A0A158Q5D6</accession>
<protein>
    <submittedName>
        <fullName evidence="14">Calmodulin-regulated spectrin-associated protein 1</fullName>
    </submittedName>
</protein>
<dbReference type="InterPro" id="IPR011033">
    <property type="entry name" value="PRC_barrel-like_sf"/>
</dbReference>
<dbReference type="EMBL" id="UYYG01000026">
    <property type="protein sequence ID" value="VDN51643.1"/>
    <property type="molecule type" value="Genomic_DNA"/>
</dbReference>
<feature type="region of interest" description="Disordered" evidence="8">
    <location>
        <begin position="754"/>
        <end position="779"/>
    </location>
</feature>
<dbReference type="GO" id="GO:0036449">
    <property type="term" value="C:microtubule minus-end"/>
    <property type="evidence" value="ECO:0007669"/>
    <property type="project" value="TreeGrafter"/>
</dbReference>
<dbReference type="InterPro" id="IPR022613">
    <property type="entry name" value="CH_CAMSAP_2"/>
</dbReference>
<evidence type="ECO:0000313" key="12">
    <source>
        <dbReference type="Proteomes" id="UP000038040"/>
    </source>
</evidence>
<dbReference type="Pfam" id="PF11971">
    <property type="entry name" value="CAMSAP_CH"/>
    <property type="match status" value="1"/>
</dbReference>
<keyword evidence="13" id="KW-1185">Reference proteome</keyword>
<evidence type="ECO:0000256" key="7">
    <source>
        <dbReference type="SAM" id="Coils"/>
    </source>
</evidence>
<dbReference type="PANTHER" id="PTHR21595:SF0">
    <property type="entry name" value="PATRONIN"/>
    <property type="match status" value="1"/>
</dbReference>
<evidence type="ECO:0000313" key="11">
    <source>
        <dbReference type="EMBL" id="VDN51643.1"/>
    </source>
</evidence>
<dbReference type="GO" id="GO:0007026">
    <property type="term" value="P:negative regulation of microtubule depolymerization"/>
    <property type="evidence" value="ECO:0007669"/>
    <property type="project" value="TreeGrafter"/>
</dbReference>
<feature type="coiled-coil region" evidence="7">
    <location>
        <begin position="458"/>
        <end position="485"/>
    </location>
</feature>
<feature type="domain" description="CKK" evidence="10">
    <location>
        <begin position="881"/>
        <end position="1019"/>
    </location>
</feature>
<evidence type="ECO:0000256" key="6">
    <source>
        <dbReference type="PROSITE-ProRule" id="PRU00841"/>
    </source>
</evidence>
<dbReference type="InterPro" id="IPR001715">
    <property type="entry name" value="CH_dom"/>
</dbReference>
<comment type="domain">
    <text evidence="6">The CKK domain binds microtubules.</text>
</comment>
<dbReference type="OrthoDB" id="2125658at2759"/>